<dbReference type="PIRSF" id="PIRSF017082">
    <property type="entry name" value="YflP"/>
    <property type="match status" value="1"/>
</dbReference>
<comment type="similarity">
    <text evidence="1">Belongs to the UPF0065 (bug) family.</text>
</comment>
<reference evidence="3 4" key="1">
    <citation type="journal article" date="2017" name="Int. J. Syst. Evol. Microbiol.">
        <title>Ramlibacter alkalitolerans sp. nov., alkali-tolerant bacterium isolated from soil of ginseng.</title>
        <authorList>
            <person name="Lee D.H."/>
            <person name="Cha C.J."/>
        </authorList>
    </citation>
    <scope>NUCLEOTIDE SEQUENCE [LARGE SCALE GENOMIC DNA]</scope>
    <source>
        <strain evidence="3 4">KACC 19305</strain>
    </source>
</reference>
<dbReference type="InterPro" id="IPR042100">
    <property type="entry name" value="Bug_dom1"/>
</dbReference>
<dbReference type="PROSITE" id="PS51318">
    <property type="entry name" value="TAT"/>
    <property type="match status" value="1"/>
</dbReference>
<evidence type="ECO:0000313" key="3">
    <source>
        <dbReference type="EMBL" id="MBL0427505.1"/>
    </source>
</evidence>
<evidence type="ECO:0008006" key="5">
    <source>
        <dbReference type="Google" id="ProtNLM"/>
    </source>
</evidence>
<dbReference type="Gene3D" id="3.40.190.10">
    <property type="entry name" value="Periplasmic binding protein-like II"/>
    <property type="match status" value="1"/>
</dbReference>
<dbReference type="Gene3D" id="3.40.190.150">
    <property type="entry name" value="Bordetella uptake gene, domain 1"/>
    <property type="match status" value="1"/>
</dbReference>
<organism evidence="3 4">
    <name type="scientific">Ramlibacter alkalitolerans</name>
    <dbReference type="NCBI Taxonomy" id="2039631"/>
    <lineage>
        <taxon>Bacteria</taxon>
        <taxon>Pseudomonadati</taxon>
        <taxon>Pseudomonadota</taxon>
        <taxon>Betaproteobacteria</taxon>
        <taxon>Burkholderiales</taxon>
        <taxon>Comamonadaceae</taxon>
        <taxon>Ramlibacter</taxon>
    </lineage>
</organism>
<protein>
    <recommendedName>
        <fullName evidence="5">Twin-arginine translocation pathway signal protein</fullName>
    </recommendedName>
</protein>
<gene>
    <name evidence="3" type="ORF">JI746_20495</name>
</gene>
<keyword evidence="4" id="KW-1185">Reference proteome</keyword>
<comment type="caution">
    <text evidence="3">The sequence shown here is derived from an EMBL/GenBank/DDBJ whole genome shotgun (WGS) entry which is preliminary data.</text>
</comment>
<name>A0ABS1JTA6_9BURK</name>
<feature type="chain" id="PRO_5045519770" description="Twin-arginine translocation pathway signal protein" evidence="2">
    <location>
        <begin position="28"/>
        <end position="325"/>
    </location>
</feature>
<keyword evidence="2" id="KW-0732">Signal</keyword>
<proteinExistence type="inferred from homology"/>
<dbReference type="PANTHER" id="PTHR42928">
    <property type="entry name" value="TRICARBOXYLATE-BINDING PROTEIN"/>
    <property type="match status" value="1"/>
</dbReference>
<dbReference type="Proteomes" id="UP000622707">
    <property type="component" value="Unassembled WGS sequence"/>
</dbReference>
<dbReference type="InterPro" id="IPR005064">
    <property type="entry name" value="BUG"/>
</dbReference>
<dbReference type="RefSeq" id="WP_201692137.1">
    <property type="nucleotide sequence ID" value="NZ_JAEQND010000012.1"/>
</dbReference>
<dbReference type="EMBL" id="JAEQND010000012">
    <property type="protein sequence ID" value="MBL0427505.1"/>
    <property type="molecule type" value="Genomic_DNA"/>
</dbReference>
<evidence type="ECO:0000256" key="1">
    <source>
        <dbReference type="ARBA" id="ARBA00006987"/>
    </source>
</evidence>
<accession>A0ABS1JTA6</accession>
<dbReference type="PANTHER" id="PTHR42928:SF5">
    <property type="entry name" value="BLR1237 PROTEIN"/>
    <property type="match status" value="1"/>
</dbReference>
<evidence type="ECO:0000313" key="4">
    <source>
        <dbReference type="Proteomes" id="UP000622707"/>
    </source>
</evidence>
<feature type="signal peptide" evidence="2">
    <location>
        <begin position="1"/>
        <end position="27"/>
    </location>
</feature>
<sequence length="325" mass="34782">MQTLSRRRFARLAIAAPAAAWLLPALAQTGKLLVGYPAGGTLDTTARQLAEAWRKQGRLYIVDNRAGAAGRIANSQLKRERADGNTLLCTHTSALTIYPHVYSRLMYDAAADFLPVSPLVSATCAFAVSSAVPADRVKTLDDYVRWLRANPGAGIYASPAAGSMAHFLGYQFSEARKLKLQHVGYRGSAPAMQDLLGGQIPAYFGFVADFLPYLQQGKARILGVTGDKRSRFLPGVPTFAEQGLAAIRGVETYGVFAPPGTPPATVAALHEALVAASKDGSLVAAFEQVGLDTFTLAPQDYAALVRREREAWGPVVRASGFRSEE</sequence>
<evidence type="ECO:0000256" key="2">
    <source>
        <dbReference type="SAM" id="SignalP"/>
    </source>
</evidence>
<dbReference type="Pfam" id="PF03401">
    <property type="entry name" value="TctC"/>
    <property type="match status" value="1"/>
</dbReference>
<dbReference type="SUPFAM" id="SSF53850">
    <property type="entry name" value="Periplasmic binding protein-like II"/>
    <property type="match status" value="1"/>
</dbReference>
<dbReference type="InterPro" id="IPR006311">
    <property type="entry name" value="TAT_signal"/>
</dbReference>